<evidence type="ECO:0008006" key="3">
    <source>
        <dbReference type="Google" id="ProtNLM"/>
    </source>
</evidence>
<dbReference type="GO" id="GO:0005975">
    <property type="term" value="P:carbohydrate metabolic process"/>
    <property type="evidence" value="ECO:0007669"/>
    <property type="project" value="InterPro"/>
</dbReference>
<proteinExistence type="predicted"/>
<evidence type="ECO:0000313" key="1">
    <source>
        <dbReference type="EMBL" id="SLK22865.1"/>
    </source>
</evidence>
<dbReference type="Proteomes" id="UP000190476">
    <property type="component" value="Chromosome I"/>
</dbReference>
<dbReference type="Pfam" id="PF10096">
    <property type="entry name" value="DUF2334"/>
    <property type="match status" value="1"/>
</dbReference>
<dbReference type="OrthoDB" id="2339428at2"/>
<reference evidence="2" key="1">
    <citation type="submission" date="2017-03" db="EMBL/GenBank/DDBJ databases">
        <authorList>
            <person name="Falquet L."/>
            <person name="Falquet L."/>
        </authorList>
    </citation>
    <scope>NUCLEOTIDE SEQUENCE [LARGE SCALE GENOMIC DNA]</scope>
</reference>
<dbReference type="STRING" id="1351755.CCH01_25810"/>
<dbReference type="InterPro" id="IPR018763">
    <property type="entry name" value="DUF2334"/>
</dbReference>
<keyword evidence="2" id="KW-1185">Reference proteome</keyword>
<gene>
    <name evidence="1" type="primary">tRNA-Pro-1_4</name>
    <name evidence="1" type="ORF">CCH01_25810</name>
</gene>
<evidence type="ECO:0000313" key="2">
    <source>
        <dbReference type="Proteomes" id="UP000190476"/>
    </source>
</evidence>
<dbReference type="EMBL" id="LT799839">
    <property type="protein sequence ID" value="SLK22865.1"/>
    <property type="molecule type" value="Genomic_DNA"/>
</dbReference>
<dbReference type="SUPFAM" id="SSF88713">
    <property type="entry name" value="Glycoside hydrolase/deacetylase"/>
    <property type="match status" value="1"/>
</dbReference>
<dbReference type="RefSeq" id="WP_079481708.1">
    <property type="nucleotide sequence ID" value="NZ_CBML010000010.1"/>
</dbReference>
<dbReference type="InterPro" id="IPR011330">
    <property type="entry name" value="Glyco_hydro/deAcase_b/a-brl"/>
</dbReference>
<dbReference type="GeneID" id="66300568"/>
<protein>
    <recommendedName>
        <fullName evidence="3">DUF2334 domain-containing protein</fullName>
    </recommendedName>
</protein>
<accession>A0A1U6JRF0</accession>
<sequence length="451" mass="51315">MKFKNNILKMTLLSTILILLLTILLFKSNLLGGNIIVESSDFSKIETSSLTLKSTESPVDFNSMPVKQIYNINISVFNEPLNTSIYEKSQRYYISLSSICNKLNSPIYYNNDEILINNIVTLYTNTNSFEINNKAYKLRGDLIFSDAEYYMSLSDIETIFNLRTHFNFENKSINFINSPNIVKEISPATKGRLALIRLEDFAAGGALNDSTNIEKFKLMGDLLYSKNIGFHIAWVPRYVEPDNNIDNDLLNIHSLQNVAFINLLDHLINRGGLVGLHGYTHQYGNETSLSGTELSKNANKTTDETRVIIENAINTAHALNIPFAFFESPHYKATKPQKKIIEEYFKYIYEPYGPIQYFNIHHTKTGNIYIPTPLSYVRDLNISNISRGINSPKAGSLVSLFYHPIKELDFIDVSVTDTNLNYTYSKESPLSKIIKELNSNGYITSYITEIN</sequence>
<name>A0A1U6JRF0_9CLOT</name>
<dbReference type="AlphaFoldDB" id="A0A1U6JRF0"/>
<organism evidence="1 2">
    <name type="scientific">Clostridium chauvoei JF4335</name>
    <dbReference type="NCBI Taxonomy" id="1351755"/>
    <lineage>
        <taxon>Bacteria</taxon>
        <taxon>Bacillati</taxon>
        <taxon>Bacillota</taxon>
        <taxon>Clostridia</taxon>
        <taxon>Eubacteriales</taxon>
        <taxon>Clostridiaceae</taxon>
        <taxon>Clostridium</taxon>
    </lineage>
</organism>